<dbReference type="Pfam" id="PF01027">
    <property type="entry name" value="Bax1-I"/>
    <property type="match status" value="1"/>
</dbReference>
<feature type="transmembrane region" description="Helical" evidence="6">
    <location>
        <begin position="209"/>
        <end position="230"/>
    </location>
</feature>
<dbReference type="PANTHER" id="PTHR23291">
    <property type="entry name" value="BAX INHIBITOR-RELATED"/>
    <property type="match status" value="1"/>
</dbReference>
<feature type="transmembrane region" description="Helical" evidence="6">
    <location>
        <begin position="60"/>
        <end position="78"/>
    </location>
</feature>
<evidence type="ECO:0000256" key="5">
    <source>
        <dbReference type="ARBA" id="ARBA00023136"/>
    </source>
</evidence>
<organism evidence="7 8">
    <name type="scientific">Mesorhizobium plurifarium</name>
    <dbReference type="NCBI Taxonomy" id="69974"/>
    <lineage>
        <taxon>Bacteria</taxon>
        <taxon>Pseudomonadati</taxon>
        <taxon>Pseudomonadota</taxon>
        <taxon>Alphaproteobacteria</taxon>
        <taxon>Hyphomicrobiales</taxon>
        <taxon>Phyllobacteriaceae</taxon>
        <taxon>Mesorhizobium</taxon>
    </lineage>
</organism>
<accession>A0A090G417</accession>
<evidence type="ECO:0000256" key="4">
    <source>
        <dbReference type="ARBA" id="ARBA00022989"/>
    </source>
</evidence>
<protein>
    <recommendedName>
        <fullName evidence="9">Bax inhibitor-1/YccA family protein</fullName>
    </recommendedName>
</protein>
<keyword evidence="4 6" id="KW-1133">Transmembrane helix</keyword>
<evidence type="ECO:0000256" key="3">
    <source>
        <dbReference type="ARBA" id="ARBA00022692"/>
    </source>
</evidence>
<reference evidence="7 8" key="1">
    <citation type="submission" date="2014-08" db="EMBL/GenBank/DDBJ databases">
        <authorList>
            <person name="Moulin Lionel"/>
        </authorList>
    </citation>
    <scope>NUCLEOTIDE SEQUENCE [LARGE SCALE GENOMIC DNA]</scope>
</reference>
<keyword evidence="3 6" id="KW-0812">Transmembrane</keyword>
<comment type="subcellular location">
    <subcellularLocation>
        <location evidence="1">Membrane</location>
        <topology evidence="1">Multi-pass membrane protein</topology>
    </subcellularLocation>
</comment>
<evidence type="ECO:0000256" key="2">
    <source>
        <dbReference type="ARBA" id="ARBA00010350"/>
    </source>
</evidence>
<dbReference type="GO" id="GO:0005886">
    <property type="term" value="C:plasma membrane"/>
    <property type="evidence" value="ECO:0007669"/>
    <property type="project" value="TreeGrafter"/>
</dbReference>
<evidence type="ECO:0000256" key="1">
    <source>
        <dbReference type="ARBA" id="ARBA00004141"/>
    </source>
</evidence>
<evidence type="ECO:0000256" key="6">
    <source>
        <dbReference type="RuleBase" id="RU004379"/>
    </source>
</evidence>
<dbReference type="Proteomes" id="UP000046122">
    <property type="component" value="Unassembled WGS sequence"/>
</dbReference>
<evidence type="ECO:0008006" key="9">
    <source>
        <dbReference type="Google" id="ProtNLM"/>
    </source>
</evidence>
<feature type="transmembrane region" description="Helical" evidence="6">
    <location>
        <begin position="29"/>
        <end position="48"/>
    </location>
</feature>
<feature type="transmembrane region" description="Helical" evidence="6">
    <location>
        <begin position="90"/>
        <end position="109"/>
    </location>
</feature>
<comment type="similarity">
    <text evidence="2 6">Belongs to the BI1 family.</text>
</comment>
<dbReference type="PANTHER" id="PTHR23291:SF50">
    <property type="entry name" value="PROTEIN LIFEGUARD 4"/>
    <property type="match status" value="1"/>
</dbReference>
<gene>
    <name evidence="7" type="ORF">MPL3365_230091</name>
</gene>
<dbReference type="EMBL" id="CCNE01000016">
    <property type="protein sequence ID" value="CDX56195.1"/>
    <property type="molecule type" value="Genomic_DNA"/>
</dbReference>
<name>A0A090G417_MESPL</name>
<evidence type="ECO:0000313" key="7">
    <source>
        <dbReference type="EMBL" id="CDX56195.1"/>
    </source>
</evidence>
<feature type="transmembrane region" description="Helical" evidence="6">
    <location>
        <begin position="115"/>
        <end position="134"/>
    </location>
</feature>
<dbReference type="InterPro" id="IPR006214">
    <property type="entry name" value="Bax_inhibitor_1-related"/>
</dbReference>
<dbReference type="CDD" id="cd10432">
    <property type="entry name" value="BI-1-like_bacterial"/>
    <property type="match status" value="1"/>
</dbReference>
<keyword evidence="5 6" id="KW-0472">Membrane</keyword>
<sequence>MFNDARSPDILGYPPQDVDPALRTYMLRVYDFMAGGMAVSGVTSYLAISTDLYQQLAATPPIWLIVLAPLGIVFFLSIRIGTIKPATAKLAFWLYAVLMGLSLSGLVLVYSDVGIAKAFFAAAATFSATSLYGYVTARDLTRLGSFLIMSLIGLILASLINALFASSVSETAISLVGVMSFAALTAYDTQRIKSIYLERAQSEAISSKALIGALTLYLDFINLFLMMLRFTRDRRE</sequence>
<dbReference type="AlphaFoldDB" id="A0A090G417"/>
<evidence type="ECO:0000313" key="8">
    <source>
        <dbReference type="Proteomes" id="UP000046122"/>
    </source>
</evidence>
<proteinExistence type="inferred from homology"/>
<feature type="transmembrane region" description="Helical" evidence="6">
    <location>
        <begin position="146"/>
        <end position="165"/>
    </location>
</feature>